<accession>A0ABD3CSX9</accession>
<dbReference type="Proteomes" id="UP001632038">
    <property type="component" value="Unassembled WGS sequence"/>
</dbReference>
<protein>
    <recommendedName>
        <fullName evidence="2">DUF1421 domain-containing protein</fullName>
    </recommendedName>
</protein>
<dbReference type="InterPro" id="IPR010820">
    <property type="entry name" value="DUF1421"/>
</dbReference>
<feature type="compositionally biased region" description="Polar residues" evidence="1">
    <location>
        <begin position="261"/>
        <end position="285"/>
    </location>
</feature>
<feature type="compositionally biased region" description="Basic and acidic residues" evidence="1">
    <location>
        <begin position="187"/>
        <end position="210"/>
    </location>
</feature>
<dbReference type="PANTHER" id="PTHR31805">
    <property type="entry name" value="RECEPTOR-LIKE KINASE, PUTATIVE (DUF1421)-RELATED"/>
    <property type="match status" value="1"/>
</dbReference>
<proteinExistence type="predicted"/>
<dbReference type="EMBL" id="JAVIJP010000032">
    <property type="protein sequence ID" value="KAL3632289.1"/>
    <property type="molecule type" value="Genomic_DNA"/>
</dbReference>
<comment type="caution">
    <text evidence="3">The sequence shown here is derived from an EMBL/GenBank/DDBJ whole genome shotgun (WGS) entry which is preliminary data.</text>
</comment>
<evidence type="ECO:0000313" key="4">
    <source>
        <dbReference type="Proteomes" id="UP001632038"/>
    </source>
</evidence>
<dbReference type="Pfam" id="PF07223">
    <property type="entry name" value="DUF1421"/>
    <property type="match status" value="1"/>
</dbReference>
<feature type="region of interest" description="Disordered" evidence="1">
    <location>
        <begin position="176"/>
        <end position="328"/>
    </location>
</feature>
<keyword evidence="4" id="KW-1185">Reference proteome</keyword>
<sequence>MASGSSGRANHSGSKAFDFGSDDILCSYEDYGDQDGNNGIHTDPSSIVNSAKEFNKSRVARSSGFPGATYGTPEESPFNEDVISSVENTMKKYTDNLMRFLEGISSRLSQLELYCYNLDKSIGEMRSDLSRDHGESETKLKSLERHIQEVHRSVQILRDKQELADTQKELAKLHLAQKDSSSGTQQNEERTSAPSSEPKKGTENPSDGHDQQQQQQQLALALPHQVAPPQPPLPQQPSMAPPQPSSVPPQGMAYYLPPQPQMTASQTPQYLPATQTPPQVNQQGPQHPVQSLSPYQQQQWQVQVQPPTQQQQQIRTSSQMGPTYSSYQSPAEMAPNMQKPSFVGPGSEVISYGYGIAGRPIQQQQQPPPPQPQHLKNYGPQSGDGYVSSGPRPAGNINNNNAYMVFDGEGGRTTHHHHLPPHFQQQNVYPPTPQRMPPGSGPNNMNMVAPPPPTQSSSVRGHPYNELIDKLVGMGYRGDHVVAIIQRLDENGQAIDFNTVLDVLNGHTHSRPHSAGSQRGGWSG</sequence>
<evidence type="ECO:0000256" key="1">
    <source>
        <dbReference type="SAM" id="MobiDB-lite"/>
    </source>
</evidence>
<feature type="compositionally biased region" description="Low complexity" evidence="1">
    <location>
        <begin position="211"/>
        <end position="225"/>
    </location>
</feature>
<organism evidence="3 4">
    <name type="scientific">Castilleja foliolosa</name>
    <dbReference type="NCBI Taxonomy" id="1961234"/>
    <lineage>
        <taxon>Eukaryota</taxon>
        <taxon>Viridiplantae</taxon>
        <taxon>Streptophyta</taxon>
        <taxon>Embryophyta</taxon>
        <taxon>Tracheophyta</taxon>
        <taxon>Spermatophyta</taxon>
        <taxon>Magnoliopsida</taxon>
        <taxon>eudicotyledons</taxon>
        <taxon>Gunneridae</taxon>
        <taxon>Pentapetalae</taxon>
        <taxon>asterids</taxon>
        <taxon>lamiids</taxon>
        <taxon>Lamiales</taxon>
        <taxon>Orobanchaceae</taxon>
        <taxon>Pedicularideae</taxon>
        <taxon>Castillejinae</taxon>
        <taxon>Castilleja</taxon>
    </lineage>
</organism>
<reference evidence="4" key="1">
    <citation type="journal article" date="2024" name="IScience">
        <title>Strigolactones Initiate the Formation of Haustorium-like Structures in Castilleja.</title>
        <authorList>
            <person name="Buerger M."/>
            <person name="Peterson D."/>
            <person name="Chory J."/>
        </authorList>
    </citation>
    <scope>NUCLEOTIDE SEQUENCE [LARGE SCALE GENOMIC DNA]</scope>
</reference>
<feature type="compositionally biased region" description="Pro residues" evidence="1">
    <location>
        <begin position="226"/>
        <end position="247"/>
    </location>
</feature>
<feature type="domain" description="DUF1421" evidence="2">
    <location>
        <begin position="464"/>
        <end position="507"/>
    </location>
</feature>
<gene>
    <name evidence="3" type="ORF">CASFOL_025273</name>
</gene>
<feature type="compositionally biased region" description="Low complexity" evidence="1">
    <location>
        <begin position="288"/>
        <end position="319"/>
    </location>
</feature>
<dbReference type="PANTHER" id="PTHR31805:SF16">
    <property type="entry name" value="FORMIN-LIKE PROTEIN (DUF1421)"/>
    <property type="match status" value="1"/>
</dbReference>
<dbReference type="AlphaFoldDB" id="A0ABD3CSX9"/>
<feature type="region of interest" description="Disordered" evidence="1">
    <location>
        <begin position="360"/>
        <end position="400"/>
    </location>
</feature>
<evidence type="ECO:0000313" key="3">
    <source>
        <dbReference type="EMBL" id="KAL3632289.1"/>
    </source>
</evidence>
<evidence type="ECO:0000259" key="2">
    <source>
        <dbReference type="Pfam" id="PF07223"/>
    </source>
</evidence>
<name>A0ABD3CSX9_9LAMI</name>